<dbReference type="InterPro" id="IPR000281">
    <property type="entry name" value="HTH_RpiR"/>
</dbReference>
<protein>
    <submittedName>
        <fullName evidence="6">MurR/RpiR family transcriptional regulator</fullName>
    </submittedName>
</protein>
<dbReference type="SUPFAM" id="SSF46689">
    <property type="entry name" value="Homeodomain-like"/>
    <property type="match status" value="1"/>
</dbReference>
<gene>
    <name evidence="6" type="ORF">ACFQ42_09195</name>
</gene>
<evidence type="ECO:0000256" key="1">
    <source>
        <dbReference type="ARBA" id="ARBA00023015"/>
    </source>
</evidence>
<dbReference type="InterPro" id="IPR001347">
    <property type="entry name" value="SIS_dom"/>
</dbReference>
<dbReference type="Proteomes" id="UP001597251">
    <property type="component" value="Unassembled WGS sequence"/>
</dbReference>
<keyword evidence="3" id="KW-0804">Transcription</keyword>
<evidence type="ECO:0000313" key="7">
    <source>
        <dbReference type="Proteomes" id="UP001597251"/>
    </source>
</evidence>
<dbReference type="PROSITE" id="PS51071">
    <property type="entry name" value="HTH_RPIR"/>
    <property type="match status" value="1"/>
</dbReference>
<dbReference type="InterPro" id="IPR009057">
    <property type="entry name" value="Homeodomain-like_sf"/>
</dbReference>
<dbReference type="Gene3D" id="1.10.10.10">
    <property type="entry name" value="Winged helix-like DNA-binding domain superfamily/Winged helix DNA-binding domain"/>
    <property type="match status" value="1"/>
</dbReference>
<reference evidence="7" key="1">
    <citation type="journal article" date="2019" name="Int. J. Syst. Evol. Microbiol.">
        <title>The Global Catalogue of Microorganisms (GCM) 10K type strain sequencing project: providing services to taxonomists for standard genome sequencing and annotation.</title>
        <authorList>
            <consortium name="The Broad Institute Genomics Platform"/>
            <consortium name="The Broad Institute Genome Sequencing Center for Infectious Disease"/>
            <person name="Wu L."/>
            <person name="Ma J."/>
        </authorList>
    </citation>
    <scope>NUCLEOTIDE SEQUENCE [LARGE SCALE GENOMIC DNA]</scope>
    <source>
        <strain evidence="7">CCM 8936</strain>
    </source>
</reference>
<accession>A0ABW4BY28</accession>
<dbReference type="InterPro" id="IPR036388">
    <property type="entry name" value="WH-like_DNA-bd_sf"/>
</dbReference>
<dbReference type="RefSeq" id="WP_125676362.1">
    <property type="nucleotide sequence ID" value="NZ_JBHTOI010000046.1"/>
</dbReference>
<organism evidence="6 7">
    <name type="scientific">Companilactobacillus keshanensis</name>
    <dbReference type="NCBI Taxonomy" id="2486003"/>
    <lineage>
        <taxon>Bacteria</taxon>
        <taxon>Bacillati</taxon>
        <taxon>Bacillota</taxon>
        <taxon>Bacilli</taxon>
        <taxon>Lactobacillales</taxon>
        <taxon>Lactobacillaceae</taxon>
        <taxon>Companilactobacillus</taxon>
    </lineage>
</organism>
<keyword evidence="1" id="KW-0805">Transcription regulation</keyword>
<feature type="domain" description="HTH rpiR-type" evidence="4">
    <location>
        <begin position="5"/>
        <end position="81"/>
    </location>
</feature>
<name>A0ABW4BY28_9LACO</name>
<feature type="domain" description="SIS" evidence="5">
    <location>
        <begin position="122"/>
        <end position="262"/>
    </location>
</feature>
<dbReference type="SUPFAM" id="SSF53697">
    <property type="entry name" value="SIS domain"/>
    <property type="match status" value="1"/>
</dbReference>
<evidence type="ECO:0000259" key="5">
    <source>
        <dbReference type="PROSITE" id="PS51464"/>
    </source>
</evidence>
<dbReference type="InterPro" id="IPR035472">
    <property type="entry name" value="RpiR-like_SIS"/>
</dbReference>
<dbReference type="PANTHER" id="PTHR30514:SF1">
    <property type="entry name" value="HTH-TYPE TRANSCRIPTIONAL REGULATOR HEXR-RELATED"/>
    <property type="match status" value="1"/>
</dbReference>
<evidence type="ECO:0000256" key="3">
    <source>
        <dbReference type="ARBA" id="ARBA00023163"/>
    </source>
</evidence>
<keyword evidence="2" id="KW-0238">DNA-binding</keyword>
<dbReference type="InterPro" id="IPR046348">
    <property type="entry name" value="SIS_dom_sf"/>
</dbReference>
<dbReference type="PROSITE" id="PS51464">
    <property type="entry name" value="SIS"/>
    <property type="match status" value="1"/>
</dbReference>
<keyword evidence="7" id="KW-1185">Reference proteome</keyword>
<evidence type="ECO:0000259" key="4">
    <source>
        <dbReference type="PROSITE" id="PS51071"/>
    </source>
</evidence>
<proteinExistence type="predicted"/>
<evidence type="ECO:0000313" key="6">
    <source>
        <dbReference type="EMBL" id="MFD1418919.1"/>
    </source>
</evidence>
<dbReference type="EMBL" id="JBHTOI010000046">
    <property type="protein sequence ID" value="MFD1418919.1"/>
    <property type="molecule type" value="Genomic_DNA"/>
</dbReference>
<dbReference type="InterPro" id="IPR047640">
    <property type="entry name" value="RpiR-like"/>
</dbReference>
<dbReference type="CDD" id="cd05013">
    <property type="entry name" value="SIS_RpiR"/>
    <property type="match status" value="1"/>
</dbReference>
<dbReference type="Gene3D" id="3.40.50.10490">
    <property type="entry name" value="Glucose-6-phosphate isomerase like protein, domain 1"/>
    <property type="match status" value="1"/>
</dbReference>
<dbReference type="PANTHER" id="PTHR30514">
    <property type="entry name" value="GLUCOKINASE"/>
    <property type="match status" value="1"/>
</dbReference>
<dbReference type="Pfam" id="PF01418">
    <property type="entry name" value="HTH_6"/>
    <property type="match status" value="1"/>
</dbReference>
<sequence>MKNEKNIIDVIYEKLPKMSLTDKKIAQIIIENSQLVVNFTIAQLAKKADVSEASVSRFCKNIDISGFHQLKIKLAQISNQDDGYKSVDESDLKKSLSNIIDNKSLEIKKTIENLPEEELKQILQILTKARIIQFTAEGNTYPVVEDAIYKFNQIGMLAIGDAAWETSLAQTMNLTDQDILVVISNSGESRELLEQIEVAHQKKLIVISMTNRADSPIARKSEYHLTTAVRQRVFQSEYYFSRIASASLIETLFLLLVSKDEKRRSQIIKHEGIIADRKI</sequence>
<comment type="caution">
    <text evidence="6">The sequence shown here is derived from an EMBL/GenBank/DDBJ whole genome shotgun (WGS) entry which is preliminary data.</text>
</comment>
<dbReference type="Pfam" id="PF01380">
    <property type="entry name" value="SIS"/>
    <property type="match status" value="1"/>
</dbReference>
<evidence type="ECO:0000256" key="2">
    <source>
        <dbReference type="ARBA" id="ARBA00023125"/>
    </source>
</evidence>